<protein>
    <submittedName>
        <fullName evidence="3">Acetylxylan esterase</fullName>
    </submittedName>
</protein>
<proteinExistence type="predicted"/>
<dbReference type="SUPFAM" id="SSF52266">
    <property type="entry name" value="SGNH hydrolase"/>
    <property type="match status" value="1"/>
</dbReference>
<sequence length="225" mass="25379">MDIYLCIGQSNMAGRATIENQDLDSLENVFLFNGNDGFPWEKAANPMNKYSTIRKNLSMQKLSPSYYFAKEMSMLNSARKIGLVVNAKGGSSITEWEPNDPFYIDAINRAQFAMNYGEIKGIIWHQGESDASDYDEYIPKISALIASFRKDLNRPNLPFVVGQLSPDNPSRIPFNKMILELPSEVENTAVVTVENTSTVDDTHFDSESQRKLGKRYAAEMVKLLK</sequence>
<dbReference type="Gene3D" id="3.40.50.1110">
    <property type="entry name" value="SGNH hydrolase"/>
    <property type="match status" value="1"/>
</dbReference>
<dbReference type="PANTHER" id="PTHR31988">
    <property type="entry name" value="ESTERASE, PUTATIVE (DUF303)-RELATED"/>
    <property type="match status" value="1"/>
</dbReference>
<gene>
    <name evidence="3" type="ORF">GCM10007940_46020</name>
</gene>
<dbReference type="AlphaFoldDB" id="A0AA37SWB4"/>
<name>A0AA37SWB4_9BACT</name>
<evidence type="ECO:0000259" key="2">
    <source>
        <dbReference type="Pfam" id="PF03629"/>
    </source>
</evidence>
<keyword evidence="4" id="KW-1185">Reference proteome</keyword>
<dbReference type="PANTHER" id="PTHR31988:SF19">
    <property type="entry name" value="9-O-ACETYL-N-ACETYLNEURAMINIC ACID DEACETYLASE-RELATED"/>
    <property type="match status" value="1"/>
</dbReference>
<evidence type="ECO:0000313" key="3">
    <source>
        <dbReference type="EMBL" id="GLR19986.1"/>
    </source>
</evidence>
<comment type="caution">
    <text evidence="3">The sequence shown here is derived from an EMBL/GenBank/DDBJ whole genome shotgun (WGS) entry which is preliminary data.</text>
</comment>
<dbReference type="InterPro" id="IPR052940">
    <property type="entry name" value="Carb_Esterase_6"/>
</dbReference>
<accession>A0AA37SWB4</accession>
<dbReference type="RefSeq" id="WP_235293510.1">
    <property type="nucleotide sequence ID" value="NZ_BSOH01000037.1"/>
</dbReference>
<feature type="domain" description="Sialate O-acetylesterase" evidence="2">
    <location>
        <begin position="2"/>
        <end position="221"/>
    </location>
</feature>
<dbReference type="GO" id="GO:0016788">
    <property type="term" value="F:hydrolase activity, acting on ester bonds"/>
    <property type="evidence" value="ECO:0007669"/>
    <property type="project" value="UniProtKB-ARBA"/>
</dbReference>
<reference evidence="3" key="1">
    <citation type="journal article" date="2014" name="Int. J. Syst. Evol. Microbiol.">
        <title>Complete genome sequence of Corynebacterium casei LMG S-19264T (=DSM 44701T), isolated from a smear-ripened cheese.</title>
        <authorList>
            <consortium name="US DOE Joint Genome Institute (JGI-PGF)"/>
            <person name="Walter F."/>
            <person name="Albersmeier A."/>
            <person name="Kalinowski J."/>
            <person name="Ruckert C."/>
        </authorList>
    </citation>
    <scope>NUCLEOTIDE SEQUENCE</scope>
    <source>
        <strain evidence="3">NBRC 108769</strain>
    </source>
</reference>
<dbReference type="EMBL" id="BSOH01000037">
    <property type="protein sequence ID" value="GLR19986.1"/>
    <property type="molecule type" value="Genomic_DNA"/>
</dbReference>
<dbReference type="InterPro" id="IPR005181">
    <property type="entry name" value="SASA"/>
</dbReference>
<organism evidence="3 4">
    <name type="scientific">Portibacter lacus</name>
    <dbReference type="NCBI Taxonomy" id="1099794"/>
    <lineage>
        <taxon>Bacteria</taxon>
        <taxon>Pseudomonadati</taxon>
        <taxon>Bacteroidota</taxon>
        <taxon>Saprospiria</taxon>
        <taxon>Saprospirales</taxon>
        <taxon>Haliscomenobacteraceae</taxon>
        <taxon>Portibacter</taxon>
    </lineage>
</organism>
<dbReference type="Pfam" id="PF03629">
    <property type="entry name" value="SASA"/>
    <property type="match status" value="1"/>
</dbReference>
<reference evidence="3" key="2">
    <citation type="submission" date="2023-01" db="EMBL/GenBank/DDBJ databases">
        <title>Draft genome sequence of Portibacter lacus strain NBRC 108769.</title>
        <authorList>
            <person name="Sun Q."/>
            <person name="Mori K."/>
        </authorList>
    </citation>
    <scope>NUCLEOTIDE SEQUENCE</scope>
    <source>
        <strain evidence="3">NBRC 108769</strain>
    </source>
</reference>
<evidence type="ECO:0000313" key="4">
    <source>
        <dbReference type="Proteomes" id="UP001156666"/>
    </source>
</evidence>
<dbReference type="InterPro" id="IPR036514">
    <property type="entry name" value="SGNH_hydro_sf"/>
</dbReference>
<evidence type="ECO:0000256" key="1">
    <source>
        <dbReference type="ARBA" id="ARBA00022801"/>
    </source>
</evidence>
<keyword evidence="1" id="KW-0378">Hydrolase</keyword>
<dbReference type="Proteomes" id="UP001156666">
    <property type="component" value="Unassembled WGS sequence"/>
</dbReference>